<name>A0A9Q0ASL6_9PEZI</name>
<feature type="compositionally biased region" description="Polar residues" evidence="1">
    <location>
        <begin position="143"/>
        <end position="153"/>
    </location>
</feature>
<dbReference type="AlphaFoldDB" id="A0A9Q0ASL6"/>
<feature type="compositionally biased region" description="Pro residues" evidence="1">
    <location>
        <begin position="275"/>
        <end position="284"/>
    </location>
</feature>
<feature type="region of interest" description="Disordered" evidence="1">
    <location>
        <begin position="1"/>
        <end position="113"/>
    </location>
</feature>
<protein>
    <submittedName>
        <fullName evidence="2">Uncharacterized protein</fullName>
    </submittedName>
</protein>
<evidence type="ECO:0000313" key="3">
    <source>
        <dbReference type="Proteomes" id="UP000829685"/>
    </source>
</evidence>
<feature type="compositionally biased region" description="Polar residues" evidence="1">
    <location>
        <begin position="90"/>
        <end position="112"/>
    </location>
</feature>
<dbReference type="EMBL" id="JAFIMR010000005">
    <property type="protein sequence ID" value="KAI1878576.1"/>
    <property type="molecule type" value="Genomic_DNA"/>
</dbReference>
<keyword evidence="3" id="KW-1185">Reference proteome</keyword>
<comment type="caution">
    <text evidence="2">The sequence shown here is derived from an EMBL/GenBank/DDBJ whole genome shotgun (WGS) entry which is preliminary data.</text>
</comment>
<accession>A0A9Q0ASL6</accession>
<feature type="region of interest" description="Disordered" evidence="1">
    <location>
        <begin position="127"/>
        <end position="313"/>
    </location>
</feature>
<gene>
    <name evidence="2" type="ORF">JX265_002753</name>
</gene>
<sequence length="466" mass="47422">MSGTEGISSGDPSCSATVPPAGVSNEATESPEPSYTTRSTVPVDLASAPPSDPAEEPTLLKPFNNPAEGEAASNQTEAATANHSHMESLLSPSAPNTSHSPTTSGAADSQAHTIVALASSDNYHTRAASPVEAGLPAPAAHPSLTQPSGSLPTADTAVRSSAIDHQVSDTSRDVNMAEAPPPAAATVTEPGQNASAPTRDASGGAAAAAAAAPATTAPAAAAPNASPIPTAANDSDSATAGNRPGVRVGARRSGPRGINLHVHWDDEAGSSGQPPNQPPNPPPAAHAAAPEPDPHDPRNPAARPLNPGRYVPAQNVNHGIPVTVLHHPQPTSFVTPQPLHFAVQNPIAPCAYPNTAASINQQPAVVVMGQQPTAAAVGTPSFPWASPHPMVTAASQNYLVMNPPVVSPAVQAPPIGTSSWCYPNWRQSPFHNGTGHWRTNPPIIVGNQGSRPVVIPTQSHHVFYYS</sequence>
<reference evidence="2" key="1">
    <citation type="submission" date="2021-03" db="EMBL/GenBank/DDBJ databases">
        <title>Revisited historic fungal species revealed as producer of novel bioactive compounds through whole genome sequencing and comparative genomics.</title>
        <authorList>
            <person name="Vignolle G.A."/>
            <person name="Hochenegger N."/>
            <person name="Mach R.L."/>
            <person name="Mach-Aigner A.R."/>
            <person name="Javad Rahimi M."/>
            <person name="Salim K.A."/>
            <person name="Chan C.M."/>
            <person name="Lim L.B.L."/>
            <person name="Cai F."/>
            <person name="Druzhinina I.S."/>
            <person name="U'Ren J.M."/>
            <person name="Derntl C."/>
        </authorList>
    </citation>
    <scope>NUCLEOTIDE SEQUENCE</scope>
    <source>
        <strain evidence="2">TUCIM 5799</strain>
    </source>
</reference>
<dbReference type="Proteomes" id="UP000829685">
    <property type="component" value="Unassembled WGS sequence"/>
</dbReference>
<feature type="compositionally biased region" description="Polar residues" evidence="1">
    <location>
        <begin position="25"/>
        <end position="40"/>
    </location>
</feature>
<evidence type="ECO:0000256" key="1">
    <source>
        <dbReference type="SAM" id="MobiDB-lite"/>
    </source>
</evidence>
<proteinExistence type="predicted"/>
<feature type="compositionally biased region" description="Polar residues" evidence="1">
    <location>
        <begin position="72"/>
        <end position="83"/>
    </location>
</feature>
<feature type="compositionally biased region" description="Polar residues" evidence="1">
    <location>
        <begin position="1"/>
        <end position="16"/>
    </location>
</feature>
<evidence type="ECO:0000313" key="2">
    <source>
        <dbReference type="EMBL" id="KAI1878576.1"/>
    </source>
</evidence>
<feature type="compositionally biased region" description="Low complexity" evidence="1">
    <location>
        <begin position="184"/>
        <end position="232"/>
    </location>
</feature>
<organism evidence="2 3">
    <name type="scientific">Neoarthrinium moseri</name>
    <dbReference type="NCBI Taxonomy" id="1658444"/>
    <lineage>
        <taxon>Eukaryota</taxon>
        <taxon>Fungi</taxon>
        <taxon>Dikarya</taxon>
        <taxon>Ascomycota</taxon>
        <taxon>Pezizomycotina</taxon>
        <taxon>Sordariomycetes</taxon>
        <taxon>Xylariomycetidae</taxon>
        <taxon>Amphisphaeriales</taxon>
        <taxon>Apiosporaceae</taxon>
        <taxon>Neoarthrinium</taxon>
    </lineage>
</organism>